<dbReference type="InterPro" id="IPR029039">
    <property type="entry name" value="Flavoprotein-like_sf"/>
</dbReference>
<evidence type="ECO:0000259" key="1">
    <source>
        <dbReference type="Pfam" id="PF03358"/>
    </source>
</evidence>
<dbReference type="Gene3D" id="3.40.50.360">
    <property type="match status" value="1"/>
</dbReference>
<sequence>MAAPHIQIVIGSTRERRFGASVAHWFADIAASREDMDSEVVDLADWRLPLVSSPVPPAMAPPQDPLLQRWAAKVAAADGYVLVTPEYNHGYPAVLKNALDVVFTPWNRKPVSFVSYGSAGGGLRAVEQLRLVSIELEMVPLRQQVAIPRVYAALDDSGRPRDAHHADDARRVLDEMAWWSAALRVARDRLQVPA</sequence>
<protein>
    <recommendedName>
        <fullName evidence="1">NADPH-dependent FMN reductase-like domain-containing protein</fullName>
    </recommendedName>
</protein>
<gene>
    <name evidence="2" type="ORF">AVDCRST_MAG69-1243</name>
</gene>
<dbReference type="GO" id="GO:0005829">
    <property type="term" value="C:cytosol"/>
    <property type="evidence" value="ECO:0007669"/>
    <property type="project" value="TreeGrafter"/>
</dbReference>
<feature type="domain" description="NADPH-dependent FMN reductase-like" evidence="1">
    <location>
        <begin position="6"/>
        <end position="149"/>
    </location>
</feature>
<name>A0A6J4S4I2_9ACTN</name>
<dbReference type="PANTHER" id="PTHR30543:SF21">
    <property type="entry name" value="NAD(P)H-DEPENDENT FMN REDUCTASE LOT6"/>
    <property type="match status" value="1"/>
</dbReference>
<dbReference type="PANTHER" id="PTHR30543">
    <property type="entry name" value="CHROMATE REDUCTASE"/>
    <property type="match status" value="1"/>
</dbReference>
<organism evidence="2">
    <name type="scientific">uncultured Solirubrobacteraceae bacterium</name>
    <dbReference type="NCBI Taxonomy" id="1162706"/>
    <lineage>
        <taxon>Bacteria</taxon>
        <taxon>Bacillati</taxon>
        <taxon>Actinomycetota</taxon>
        <taxon>Thermoleophilia</taxon>
        <taxon>Solirubrobacterales</taxon>
        <taxon>Solirubrobacteraceae</taxon>
        <taxon>environmental samples</taxon>
    </lineage>
</organism>
<accession>A0A6J4S4I2</accession>
<proteinExistence type="predicted"/>
<dbReference type="GO" id="GO:0010181">
    <property type="term" value="F:FMN binding"/>
    <property type="evidence" value="ECO:0007669"/>
    <property type="project" value="TreeGrafter"/>
</dbReference>
<dbReference type="AlphaFoldDB" id="A0A6J4S4I2"/>
<dbReference type="InterPro" id="IPR005025">
    <property type="entry name" value="FMN_Rdtase-like_dom"/>
</dbReference>
<reference evidence="2" key="1">
    <citation type="submission" date="2020-02" db="EMBL/GenBank/DDBJ databases">
        <authorList>
            <person name="Meier V. D."/>
        </authorList>
    </citation>
    <scope>NUCLEOTIDE SEQUENCE</scope>
    <source>
        <strain evidence="2">AVDCRST_MAG69</strain>
    </source>
</reference>
<dbReference type="SUPFAM" id="SSF52218">
    <property type="entry name" value="Flavoproteins"/>
    <property type="match status" value="1"/>
</dbReference>
<dbReference type="Pfam" id="PF03358">
    <property type="entry name" value="FMN_red"/>
    <property type="match status" value="1"/>
</dbReference>
<dbReference type="GO" id="GO:0016491">
    <property type="term" value="F:oxidoreductase activity"/>
    <property type="evidence" value="ECO:0007669"/>
    <property type="project" value="InterPro"/>
</dbReference>
<evidence type="ECO:0000313" key="2">
    <source>
        <dbReference type="EMBL" id="CAA9489258.1"/>
    </source>
</evidence>
<dbReference type="InterPro" id="IPR050712">
    <property type="entry name" value="NAD(P)H-dep_reductase"/>
</dbReference>
<dbReference type="EMBL" id="CADCVP010000135">
    <property type="protein sequence ID" value="CAA9489258.1"/>
    <property type="molecule type" value="Genomic_DNA"/>
</dbReference>